<reference evidence="2 3" key="1">
    <citation type="submission" date="2019-04" db="EMBL/GenBank/DDBJ databases">
        <authorList>
            <person name="Van Vliet M D."/>
        </authorList>
    </citation>
    <scope>NUCLEOTIDE SEQUENCE [LARGE SCALE GENOMIC DNA]</scope>
    <source>
        <strain evidence="2 3">F1</strain>
    </source>
</reference>
<evidence type="ECO:0000313" key="2">
    <source>
        <dbReference type="EMBL" id="VGO15464.1"/>
    </source>
</evidence>
<feature type="signal peptide" evidence="1">
    <location>
        <begin position="1"/>
        <end position="20"/>
    </location>
</feature>
<dbReference type="GO" id="GO:0005509">
    <property type="term" value="F:calcium ion binding"/>
    <property type="evidence" value="ECO:0007669"/>
    <property type="project" value="InterPro"/>
</dbReference>
<dbReference type="InterPro" id="IPR015919">
    <property type="entry name" value="Cadherin-like_sf"/>
</dbReference>
<dbReference type="Gene3D" id="2.60.40.10">
    <property type="entry name" value="Immunoglobulins"/>
    <property type="match status" value="1"/>
</dbReference>
<accession>A0A6C2U7Q8</accession>
<gene>
    <name evidence="2" type="ORF">PDESU_04047</name>
</gene>
<dbReference type="Pfam" id="PF17963">
    <property type="entry name" value="Big_9"/>
    <property type="match status" value="1"/>
</dbReference>
<proteinExistence type="predicted"/>
<evidence type="ECO:0008006" key="4">
    <source>
        <dbReference type="Google" id="ProtNLM"/>
    </source>
</evidence>
<dbReference type="Proteomes" id="UP000366872">
    <property type="component" value="Unassembled WGS sequence"/>
</dbReference>
<sequence>MKMKVIMAVVLGFCAGVASAATMNPDYTIGTGSQLHVDNGGAGSVLFEDSAGTGGDDVTADSGSAAWLSVLIDGAGNWQLGDTVDITGVALQIQGYTDTGTMTFDIRQGSGGTGASGAGGLASIGSATASYTKTNNATMYVNFDTPVSFVVDENTFKIGINISNSARLRVKNQSTFPVTMYNYSNGNLGTKLMKFSVAGNVTPGTSPNEPPEFVEDPFSRPVAVEDSPYNESLLDTATDPNNDPLTFELLSFSGPGSDWLGMDGTSVTGTPLAANIGTNEWLVQVTDGQGGTNTATMAIEVLSQTGAMIPGYTVGSGLLTQNDEILFVDTAATGGSDQTDTDGYADVFTVLIPGAGLWEIGDTVEVSGFAVTVHAITANGTMTFDVRQGAGGIGASGAGGLASLGTATATYNNNGATDVMYVNFETPVSFLADANSTNIGINISNSGQLRLKADGSFPVARYNHVNGNLNSAMQVSVAGVVNREPELGPYDQWVSDFGVTNGPTEDHDNDGLSNLYEYGLDGNPTNGVIEPAKLPTFGPGAAGLEYIHAQRNDDTNLVYYLDLTASLVPASWMNEGYTVSGTNVTMGTFDYVTNLVETVDNAKFIQLKIEQAP</sequence>
<name>A0A6C2U7Q8_PONDE</name>
<keyword evidence="1" id="KW-0732">Signal</keyword>
<evidence type="ECO:0000313" key="3">
    <source>
        <dbReference type="Proteomes" id="UP000366872"/>
    </source>
</evidence>
<dbReference type="SUPFAM" id="SSF49313">
    <property type="entry name" value="Cadherin-like"/>
    <property type="match status" value="1"/>
</dbReference>
<dbReference type="InterPro" id="IPR013783">
    <property type="entry name" value="Ig-like_fold"/>
</dbReference>
<dbReference type="EMBL" id="CAAHFG010000002">
    <property type="protein sequence ID" value="VGO15464.1"/>
    <property type="molecule type" value="Genomic_DNA"/>
</dbReference>
<feature type="chain" id="PRO_5025606565" description="Dystroglycan-type cadherin-like domain-containing protein" evidence="1">
    <location>
        <begin position="21"/>
        <end position="613"/>
    </location>
</feature>
<dbReference type="RefSeq" id="WP_136081023.1">
    <property type="nucleotide sequence ID" value="NZ_CAAHFG010000002.1"/>
</dbReference>
<dbReference type="AlphaFoldDB" id="A0A6C2U7Q8"/>
<keyword evidence="3" id="KW-1185">Reference proteome</keyword>
<dbReference type="GO" id="GO:0016020">
    <property type="term" value="C:membrane"/>
    <property type="evidence" value="ECO:0007669"/>
    <property type="project" value="InterPro"/>
</dbReference>
<protein>
    <recommendedName>
        <fullName evidence="4">Dystroglycan-type cadherin-like domain-containing protein</fullName>
    </recommendedName>
</protein>
<evidence type="ECO:0000256" key="1">
    <source>
        <dbReference type="SAM" id="SignalP"/>
    </source>
</evidence>
<organism evidence="2 3">
    <name type="scientific">Pontiella desulfatans</name>
    <dbReference type="NCBI Taxonomy" id="2750659"/>
    <lineage>
        <taxon>Bacteria</taxon>
        <taxon>Pseudomonadati</taxon>
        <taxon>Kiritimatiellota</taxon>
        <taxon>Kiritimatiellia</taxon>
        <taxon>Kiritimatiellales</taxon>
        <taxon>Pontiellaceae</taxon>
        <taxon>Pontiella</taxon>
    </lineage>
</organism>